<dbReference type="InterPro" id="IPR032710">
    <property type="entry name" value="NTF2-like_dom_sf"/>
</dbReference>
<dbReference type="EMBL" id="JAGSXJ010000049">
    <property type="protein sequence ID" value="KAH6661807.1"/>
    <property type="molecule type" value="Genomic_DNA"/>
</dbReference>
<dbReference type="PANTHER" id="PTHR41252">
    <property type="entry name" value="BLR2505 PROTEIN"/>
    <property type="match status" value="1"/>
</dbReference>
<organism evidence="2 3">
    <name type="scientific">Plectosphaerella plurivora</name>
    <dbReference type="NCBI Taxonomy" id="936078"/>
    <lineage>
        <taxon>Eukaryota</taxon>
        <taxon>Fungi</taxon>
        <taxon>Dikarya</taxon>
        <taxon>Ascomycota</taxon>
        <taxon>Pezizomycotina</taxon>
        <taxon>Sordariomycetes</taxon>
        <taxon>Hypocreomycetidae</taxon>
        <taxon>Glomerellales</taxon>
        <taxon>Plectosphaerellaceae</taxon>
        <taxon>Plectosphaerella</taxon>
    </lineage>
</organism>
<comment type="caution">
    <text evidence="2">The sequence shown here is derived from an EMBL/GenBank/DDBJ whole genome shotgun (WGS) entry which is preliminary data.</text>
</comment>
<dbReference type="Pfam" id="PF12680">
    <property type="entry name" value="SnoaL_2"/>
    <property type="match status" value="1"/>
</dbReference>
<evidence type="ECO:0000259" key="1">
    <source>
        <dbReference type="Pfam" id="PF12680"/>
    </source>
</evidence>
<accession>A0A9P8UZR1</accession>
<keyword evidence="3" id="KW-1185">Reference proteome</keyword>
<gene>
    <name evidence="2" type="ORF">F5X68DRAFT_237853</name>
</gene>
<dbReference type="PANTHER" id="PTHR41252:SF1">
    <property type="entry name" value="BLR2505 PROTEIN"/>
    <property type="match status" value="1"/>
</dbReference>
<dbReference type="SUPFAM" id="SSF54427">
    <property type="entry name" value="NTF2-like"/>
    <property type="match status" value="1"/>
</dbReference>
<dbReference type="AlphaFoldDB" id="A0A9P8UZR1"/>
<reference evidence="2" key="1">
    <citation type="journal article" date="2021" name="Nat. Commun.">
        <title>Genetic determinants of endophytism in the Arabidopsis root mycobiome.</title>
        <authorList>
            <person name="Mesny F."/>
            <person name="Miyauchi S."/>
            <person name="Thiergart T."/>
            <person name="Pickel B."/>
            <person name="Atanasova L."/>
            <person name="Karlsson M."/>
            <person name="Huettel B."/>
            <person name="Barry K.W."/>
            <person name="Haridas S."/>
            <person name="Chen C."/>
            <person name="Bauer D."/>
            <person name="Andreopoulos W."/>
            <person name="Pangilinan J."/>
            <person name="LaButti K."/>
            <person name="Riley R."/>
            <person name="Lipzen A."/>
            <person name="Clum A."/>
            <person name="Drula E."/>
            <person name="Henrissat B."/>
            <person name="Kohler A."/>
            <person name="Grigoriev I.V."/>
            <person name="Martin F.M."/>
            <person name="Hacquard S."/>
        </authorList>
    </citation>
    <scope>NUCLEOTIDE SEQUENCE</scope>
    <source>
        <strain evidence="2">MPI-SDFR-AT-0117</strain>
    </source>
</reference>
<protein>
    <recommendedName>
        <fullName evidence="1">SnoaL-like domain-containing protein</fullName>
    </recommendedName>
</protein>
<proteinExistence type="predicted"/>
<evidence type="ECO:0000313" key="3">
    <source>
        <dbReference type="Proteomes" id="UP000770015"/>
    </source>
</evidence>
<name>A0A9P8UZR1_9PEZI</name>
<evidence type="ECO:0000313" key="2">
    <source>
        <dbReference type="EMBL" id="KAH6661807.1"/>
    </source>
</evidence>
<dbReference type="Proteomes" id="UP000770015">
    <property type="component" value="Unassembled WGS sequence"/>
</dbReference>
<dbReference type="Gene3D" id="3.10.450.50">
    <property type="match status" value="1"/>
</dbReference>
<dbReference type="OrthoDB" id="4158114at2759"/>
<dbReference type="InterPro" id="IPR037401">
    <property type="entry name" value="SnoaL-like"/>
</dbReference>
<feature type="domain" description="SnoaL-like" evidence="1">
    <location>
        <begin position="31"/>
        <end position="131"/>
    </location>
</feature>
<sequence length="150" mass="17410">MSPSTQRKFTPRQVLLKFYEAERIFTSAPSAQRTFDTIATVLSDDFYMEQSSALPWAGEYRGPQQLKDWLEKVSEWAVIDVQNPEIFENSDSDRIVVLSRVYYTCHRTGEKIDFPLSQTFVIDCDQGQIKEIRAFYWDIKKLNAAMGYTG</sequence>